<feature type="compositionally biased region" description="Basic and acidic residues" evidence="2">
    <location>
        <begin position="221"/>
        <end position="243"/>
    </location>
</feature>
<evidence type="ECO:0000256" key="1">
    <source>
        <dbReference type="SAM" id="Coils"/>
    </source>
</evidence>
<dbReference type="AlphaFoldDB" id="A0A4Y9AHS0"/>
<dbReference type="EMBL" id="SRHY01000001">
    <property type="protein sequence ID" value="TFJ94510.1"/>
    <property type="molecule type" value="Genomic_DNA"/>
</dbReference>
<keyword evidence="3" id="KW-0732">Signal</keyword>
<name>A0A4Y9AHS0_9BACI</name>
<dbReference type="Proteomes" id="UP000298484">
    <property type="component" value="Unassembled WGS sequence"/>
</dbReference>
<feature type="coiled-coil region" evidence="1">
    <location>
        <begin position="84"/>
        <end position="121"/>
    </location>
</feature>
<evidence type="ECO:0000256" key="2">
    <source>
        <dbReference type="SAM" id="MobiDB-lite"/>
    </source>
</evidence>
<feature type="region of interest" description="Disordered" evidence="2">
    <location>
        <begin position="215"/>
        <end position="243"/>
    </location>
</feature>
<keyword evidence="1" id="KW-0175">Coiled coil</keyword>
<feature type="signal peptide" evidence="3">
    <location>
        <begin position="1"/>
        <end position="25"/>
    </location>
</feature>
<dbReference type="OrthoDB" id="2576511at2"/>
<evidence type="ECO:0008006" key="6">
    <source>
        <dbReference type="Google" id="ProtNLM"/>
    </source>
</evidence>
<reference evidence="4 5" key="1">
    <citation type="submission" date="2019-03" db="EMBL/GenBank/DDBJ databases">
        <title>Genome sequence of Lentibacillus salicampi ATCC BAA-719.</title>
        <authorList>
            <person name="Maclea K.S."/>
            <person name="Simoes Junior M."/>
        </authorList>
    </citation>
    <scope>NUCLEOTIDE SEQUENCE [LARGE SCALE GENOMIC DNA]</scope>
    <source>
        <strain evidence="4 5">ATCC BAA-719</strain>
    </source>
</reference>
<dbReference type="Pfam" id="PF10368">
    <property type="entry name" value="YkyA"/>
    <property type="match status" value="1"/>
</dbReference>
<dbReference type="Gene3D" id="1.20.120.570">
    <property type="entry name" value="YkyA-like"/>
    <property type="match status" value="1"/>
</dbReference>
<proteinExistence type="predicted"/>
<dbReference type="RefSeq" id="WP_135108155.1">
    <property type="nucleotide sequence ID" value="NZ_SRHY01000001.1"/>
</dbReference>
<sequence>MVWKKSSYISLFILVIFLSACNGTATSEQIYNHLEKAVELENTFEEQQDPIVKLEQKEQEIYSQIIDLSMEKFDEMKKLSGQALDNIEARKEKINLEKESIEASKEEFSNVEGMIKDLEEDATKEKADDMYSVMMDRYDAYDKLHQVYTESLTLEEELYKMLQQEDLEQDKLSEHITKLNESYQKVIDANQAFNELTTEYNALKEEFYKAAEIDVEYEGNAPKEQEKSTEESNESGQEKDPDE</sequence>
<dbReference type="InterPro" id="IPR019454">
    <property type="entry name" value="Lipoprot_YkyA-like"/>
</dbReference>
<gene>
    <name evidence="4" type="ORF">E4U82_00910</name>
</gene>
<organism evidence="4 5">
    <name type="scientific">Lentibacillus salicampi</name>
    <dbReference type="NCBI Taxonomy" id="175306"/>
    <lineage>
        <taxon>Bacteria</taxon>
        <taxon>Bacillati</taxon>
        <taxon>Bacillota</taxon>
        <taxon>Bacilli</taxon>
        <taxon>Bacillales</taxon>
        <taxon>Bacillaceae</taxon>
        <taxon>Lentibacillus</taxon>
    </lineage>
</organism>
<comment type="caution">
    <text evidence="4">The sequence shown here is derived from an EMBL/GenBank/DDBJ whole genome shotgun (WGS) entry which is preliminary data.</text>
</comment>
<keyword evidence="5" id="KW-1185">Reference proteome</keyword>
<dbReference type="PROSITE" id="PS51257">
    <property type="entry name" value="PROKAR_LIPOPROTEIN"/>
    <property type="match status" value="1"/>
</dbReference>
<accession>A0A4Y9AHS0</accession>
<feature type="chain" id="PRO_5021448031" description="Cell-wall binding lipoprotein" evidence="3">
    <location>
        <begin position="26"/>
        <end position="243"/>
    </location>
</feature>
<evidence type="ECO:0000313" key="5">
    <source>
        <dbReference type="Proteomes" id="UP000298484"/>
    </source>
</evidence>
<evidence type="ECO:0000256" key="3">
    <source>
        <dbReference type="SAM" id="SignalP"/>
    </source>
</evidence>
<dbReference type="InterPro" id="IPR036785">
    <property type="entry name" value="YkyA-like_sf"/>
</dbReference>
<protein>
    <recommendedName>
        <fullName evidence="6">Cell-wall binding lipoprotein</fullName>
    </recommendedName>
</protein>
<dbReference type="SUPFAM" id="SSF140423">
    <property type="entry name" value="MW0975(SA0943)-like"/>
    <property type="match status" value="1"/>
</dbReference>
<evidence type="ECO:0000313" key="4">
    <source>
        <dbReference type="EMBL" id="TFJ94510.1"/>
    </source>
</evidence>